<dbReference type="GO" id="GO:0030973">
    <property type="term" value="F:molybdate ion binding"/>
    <property type="evidence" value="ECO:0007669"/>
    <property type="project" value="TreeGrafter"/>
</dbReference>
<feature type="binding site" evidence="5">
    <location>
        <position position="53"/>
    </location>
    <ligand>
        <name>molybdate</name>
        <dbReference type="ChEBI" id="CHEBI:36264"/>
    </ligand>
</feature>
<dbReference type="PANTHER" id="PTHR30632">
    <property type="entry name" value="MOLYBDATE-BINDING PERIPLASMIC PROTEIN"/>
    <property type="match status" value="1"/>
</dbReference>
<dbReference type="EMBL" id="JACEGA010000001">
    <property type="protein sequence ID" value="MBB2182652.1"/>
    <property type="molecule type" value="Genomic_DNA"/>
</dbReference>
<dbReference type="FunFam" id="3.40.190.10:FF:000035">
    <property type="entry name" value="Molybdate ABC transporter substrate-binding protein"/>
    <property type="match status" value="1"/>
</dbReference>
<dbReference type="SUPFAM" id="SSF53850">
    <property type="entry name" value="Periplasmic binding protein-like II"/>
    <property type="match status" value="1"/>
</dbReference>
<dbReference type="InterPro" id="IPR005950">
    <property type="entry name" value="ModA"/>
</dbReference>
<dbReference type="GO" id="GO:0046872">
    <property type="term" value="F:metal ion binding"/>
    <property type="evidence" value="ECO:0007669"/>
    <property type="project" value="UniProtKB-KW"/>
</dbReference>
<dbReference type="AlphaFoldDB" id="A0A839K0D5"/>
<dbReference type="Pfam" id="PF13531">
    <property type="entry name" value="SBP_bac_11"/>
    <property type="match status" value="1"/>
</dbReference>
<dbReference type="RefSeq" id="WP_228352357.1">
    <property type="nucleotide sequence ID" value="NZ_JACEGA010000001.1"/>
</dbReference>
<dbReference type="GO" id="GO:0015689">
    <property type="term" value="P:molybdate ion transport"/>
    <property type="evidence" value="ECO:0007669"/>
    <property type="project" value="InterPro"/>
</dbReference>
<dbReference type="Proteomes" id="UP000574276">
    <property type="component" value="Unassembled WGS sequence"/>
</dbReference>
<dbReference type="PIRSF" id="PIRSF004846">
    <property type="entry name" value="ModA"/>
    <property type="match status" value="1"/>
</dbReference>
<proteinExistence type="inferred from homology"/>
<organism evidence="7 8">
    <name type="scientific">Variimorphobacter saccharofermentans</name>
    <dbReference type="NCBI Taxonomy" id="2755051"/>
    <lineage>
        <taxon>Bacteria</taxon>
        <taxon>Bacillati</taxon>
        <taxon>Bacillota</taxon>
        <taxon>Clostridia</taxon>
        <taxon>Lachnospirales</taxon>
        <taxon>Lachnospiraceae</taxon>
        <taxon>Variimorphobacter</taxon>
    </lineage>
</organism>
<dbReference type="NCBIfam" id="TIGR01256">
    <property type="entry name" value="modA"/>
    <property type="match status" value="1"/>
</dbReference>
<keyword evidence="6" id="KW-0472">Membrane</keyword>
<feature type="binding site" evidence="5">
    <location>
        <position position="161"/>
    </location>
    <ligand>
        <name>molybdate</name>
        <dbReference type="ChEBI" id="CHEBI:36264"/>
    </ligand>
</feature>
<dbReference type="InterPro" id="IPR050682">
    <property type="entry name" value="ModA/WtpA"/>
</dbReference>
<dbReference type="CDD" id="cd13537">
    <property type="entry name" value="PBP2_YvgL_like"/>
    <property type="match status" value="1"/>
</dbReference>
<evidence type="ECO:0000256" key="4">
    <source>
        <dbReference type="ARBA" id="ARBA00022729"/>
    </source>
</evidence>
<sequence>MKSIGMLHKEDRKRIGTRRIIESIVLLLLLLFGIIWSQGREKQKELLIAAAASMKPAMEELLEDYRKQHPEIKIQITYGGSGTLEQQIRQGAPIDLFLSASVDNMDSLGEDDLIIDKTRVDLLQNQLVLIESINNTINLQGFNDLVKASRIAMGDPRSVPAGKYAYEVCQSLGLWEDVEKLVVYGKDVTEVLTWVASGNADVGMVYSTEASLSDQVRIVTQAPEGSHSRIIYCAAVVKETSDEREGMELINYLISPGAQEVFFKYGFLPIE</sequence>
<comment type="similarity">
    <text evidence="1">Belongs to the bacterial solute-binding protein ModA family.</text>
</comment>
<dbReference type="GO" id="GO:1901359">
    <property type="term" value="F:tungstate binding"/>
    <property type="evidence" value="ECO:0007669"/>
    <property type="project" value="UniProtKB-ARBA"/>
</dbReference>
<evidence type="ECO:0000256" key="6">
    <source>
        <dbReference type="SAM" id="Phobius"/>
    </source>
</evidence>
<keyword evidence="4" id="KW-0732">Signal</keyword>
<dbReference type="Gene3D" id="3.40.190.10">
    <property type="entry name" value="Periplasmic binding protein-like II"/>
    <property type="match status" value="2"/>
</dbReference>
<feature type="binding site" evidence="5">
    <location>
        <position position="188"/>
    </location>
    <ligand>
        <name>molybdate</name>
        <dbReference type="ChEBI" id="CHEBI:36264"/>
    </ligand>
</feature>
<protein>
    <submittedName>
        <fullName evidence="7">Molybdate ABC transporter substrate-binding protein</fullName>
    </submittedName>
</protein>
<keyword evidence="3 5" id="KW-0479">Metal-binding</keyword>
<comment type="caution">
    <text evidence="7">The sequence shown here is derived from an EMBL/GenBank/DDBJ whole genome shotgun (WGS) entry which is preliminary data.</text>
</comment>
<evidence type="ECO:0000256" key="2">
    <source>
        <dbReference type="ARBA" id="ARBA00022505"/>
    </source>
</evidence>
<keyword evidence="6" id="KW-1133">Transmembrane helix</keyword>
<keyword evidence="2 5" id="KW-0500">Molybdenum</keyword>
<evidence type="ECO:0000256" key="5">
    <source>
        <dbReference type="PIRSR" id="PIRSR004846-1"/>
    </source>
</evidence>
<evidence type="ECO:0000256" key="1">
    <source>
        <dbReference type="ARBA" id="ARBA00009175"/>
    </source>
</evidence>
<feature type="binding site" evidence="5">
    <location>
        <position position="206"/>
    </location>
    <ligand>
        <name>molybdate</name>
        <dbReference type="ChEBI" id="CHEBI:36264"/>
    </ligand>
</feature>
<reference evidence="7 8" key="1">
    <citation type="submission" date="2020-07" db="EMBL/GenBank/DDBJ databases">
        <title>Characterization and genome sequencing of isolate MD1, a novel member within the family Lachnospiraceae.</title>
        <authorList>
            <person name="Rettenmaier R."/>
            <person name="Di Bello L."/>
            <person name="Zinser C."/>
            <person name="Scheitz K."/>
            <person name="Liebl W."/>
            <person name="Zverlov V."/>
        </authorList>
    </citation>
    <scope>NUCLEOTIDE SEQUENCE [LARGE SCALE GENOMIC DNA]</scope>
    <source>
        <strain evidence="7 8">MD1</strain>
    </source>
</reference>
<name>A0A839K0D5_9FIRM</name>
<dbReference type="InterPro" id="IPR041879">
    <property type="entry name" value="YvgL-like_PBP2"/>
</dbReference>
<gene>
    <name evidence="7" type="primary">modA</name>
    <name evidence="7" type="ORF">H0486_07165</name>
</gene>
<feature type="binding site" evidence="5">
    <location>
        <position position="81"/>
    </location>
    <ligand>
        <name>molybdate</name>
        <dbReference type="ChEBI" id="CHEBI:36264"/>
    </ligand>
</feature>
<accession>A0A839K0D5</accession>
<feature type="transmembrane region" description="Helical" evidence="6">
    <location>
        <begin position="20"/>
        <end position="37"/>
    </location>
</feature>
<dbReference type="PANTHER" id="PTHR30632:SF0">
    <property type="entry name" value="SULFATE-BINDING PROTEIN"/>
    <property type="match status" value="1"/>
</dbReference>
<evidence type="ECO:0000313" key="7">
    <source>
        <dbReference type="EMBL" id="MBB2182652.1"/>
    </source>
</evidence>
<evidence type="ECO:0000256" key="3">
    <source>
        <dbReference type="ARBA" id="ARBA00022723"/>
    </source>
</evidence>
<keyword evidence="8" id="KW-1185">Reference proteome</keyword>
<keyword evidence="6" id="KW-0812">Transmembrane</keyword>
<evidence type="ECO:0000313" key="8">
    <source>
        <dbReference type="Proteomes" id="UP000574276"/>
    </source>
</evidence>